<dbReference type="GO" id="GO:0032233">
    <property type="term" value="P:positive regulation of actin filament bundle assembly"/>
    <property type="evidence" value="ECO:0007669"/>
    <property type="project" value="TreeGrafter"/>
</dbReference>
<dbReference type="PANTHER" id="PTHR13936:SF5">
    <property type="entry name" value="PROFILIN"/>
    <property type="match status" value="1"/>
</dbReference>
<name>A0A8C8JV69_ONCTS</name>
<dbReference type="InterPro" id="IPR036140">
    <property type="entry name" value="PFN_sf"/>
</dbReference>
<proteinExistence type="inferred from homology"/>
<dbReference type="GO" id="GO:0030833">
    <property type="term" value="P:regulation of actin filament polymerization"/>
    <property type="evidence" value="ECO:0007669"/>
    <property type="project" value="TreeGrafter"/>
</dbReference>
<dbReference type="GeneTree" id="ENSGT00940000153664"/>
<dbReference type="GO" id="GO:0005856">
    <property type="term" value="C:cytoskeleton"/>
    <property type="evidence" value="ECO:0007669"/>
    <property type="project" value="UniProtKB-SubCell"/>
</dbReference>
<dbReference type="GO" id="GO:0003779">
    <property type="term" value="F:actin binding"/>
    <property type="evidence" value="ECO:0007669"/>
    <property type="project" value="UniProtKB-KW"/>
</dbReference>
<sequence>MLPRTLLMWHQDNVGGWNYQGLGDQVTMETDKSSLHRGIYIDLKVSLGFSKGHNAGTHPSTPSPGMALPSLQHYVDRLMFEGQCADCALVNVSTRRVMAATPGGSLEHLTRREIRRILARKREAIQTQGVSLGGLRCALLRDNMVTPGERSMDLRTKHRPSRGVAVRRTRHLLLVLLGNRGISSGFLNHKAYQMAACLRKAGSSQLA</sequence>
<reference evidence="6" key="2">
    <citation type="submission" date="2025-09" db="UniProtKB">
        <authorList>
            <consortium name="Ensembl"/>
        </authorList>
    </citation>
    <scope>IDENTIFICATION</scope>
</reference>
<dbReference type="Proteomes" id="UP000694402">
    <property type="component" value="Unassembled WGS sequence"/>
</dbReference>
<evidence type="ECO:0000256" key="4">
    <source>
        <dbReference type="ARBA" id="ARBA00023212"/>
    </source>
</evidence>
<dbReference type="GO" id="GO:0005737">
    <property type="term" value="C:cytoplasm"/>
    <property type="evidence" value="ECO:0007669"/>
    <property type="project" value="TreeGrafter"/>
</dbReference>
<comment type="similarity">
    <text evidence="2 5">Belongs to the profilin family.</text>
</comment>
<evidence type="ECO:0000313" key="7">
    <source>
        <dbReference type="Proteomes" id="UP000694402"/>
    </source>
</evidence>
<accession>A0A8C8JV69</accession>
<evidence type="ECO:0000313" key="6">
    <source>
        <dbReference type="Ensembl" id="ENSOTSP00005098307.1"/>
    </source>
</evidence>
<dbReference type="Gene3D" id="3.30.450.30">
    <property type="entry name" value="Dynein light chain 2a, cytoplasmic"/>
    <property type="match status" value="1"/>
</dbReference>
<dbReference type="SUPFAM" id="SSF55770">
    <property type="entry name" value="Profilin (actin-binding protein)"/>
    <property type="match status" value="1"/>
</dbReference>
<dbReference type="GO" id="GO:0030036">
    <property type="term" value="P:actin cytoskeleton organization"/>
    <property type="evidence" value="ECO:0007669"/>
    <property type="project" value="InterPro"/>
</dbReference>
<comment type="subcellular location">
    <subcellularLocation>
        <location evidence="1">Cytoplasm</location>
        <location evidence="1">Cytoskeleton</location>
    </subcellularLocation>
</comment>
<evidence type="ECO:0000256" key="2">
    <source>
        <dbReference type="ARBA" id="ARBA00010058"/>
    </source>
</evidence>
<dbReference type="SMART" id="SM00392">
    <property type="entry name" value="PROF"/>
    <property type="match status" value="1"/>
</dbReference>
<protein>
    <recommendedName>
        <fullName evidence="5">Profilin</fullName>
    </recommendedName>
</protein>
<evidence type="ECO:0000256" key="1">
    <source>
        <dbReference type="ARBA" id="ARBA00004245"/>
    </source>
</evidence>
<keyword evidence="7" id="KW-1185">Reference proteome</keyword>
<dbReference type="InterPro" id="IPR005455">
    <property type="entry name" value="PFN_euk"/>
</dbReference>
<reference evidence="6" key="1">
    <citation type="submission" date="2025-08" db="UniProtKB">
        <authorList>
            <consortium name="Ensembl"/>
        </authorList>
    </citation>
    <scope>IDENTIFICATION</scope>
</reference>
<evidence type="ECO:0000256" key="3">
    <source>
        <dbReference type="ARBA" id="ARBA00022490"/>
    </source>
</evidence>
<dbReference type="Pfam" id="PF00235">
    <property type="entry name" value="Profilin"/>
    <property type="match status" value="1"/>
</dbReference>
<dbReference type="Ensembl" id="ENSOTST00005106381.2">
    <property type="protein sequence ID" value="ENSOTSP00005098307.1"/>
    <property type="gene ID" value="ENSOTSG00005045443.2"/>
</dbReference>
<evidence type="ECO:0000256" key="5">
    <source>
        <dbReference type="RuleBase" id="RU003909"/>
    </source>
</evidence>
<organism evidence="6 7">
    <name type="scientific">Oncorhynchus tshawytscha</name>
    <name type="common">Chinook salmon</name>
    <name type="synonym">Salmo tshawytscha</name>
    <dbReference type="NCBI Taxonomy" id="74940"/>
    <lineage>
        <taxon>Eukaryota</taxon>
        <taxon>Metazoa</taxon>
        <taxon>Chordata</taxon>
        <taxon>Craniata</taxon>
        <taxon>Vertebrata</taxon>
        <taxon>Euteleostomi</taxon>
        <taxon>Actinopterygii</taxon>
        <taxon>Neopterygii</taxon>
        <taxon>Teleostei</taxon>
        <taxon>Protacanthopterygii</taxon>
        <taxon>Salmoniformes</taxon>
        <taxon>Salmonidae</taxon>
        <taxon>Salmoninae</taxon>
        <taxon>Oncorhynchus</taxon>
    </lineage>
</organism>
<keyword evidence="4" id="KW-0206">Cytoskeleton</keyword>
<keyword evidence="3" id="KW-0963">Cytoplasm</keyword>
<dbReference type="InterPro" id="IPR005454">
    <property type="entry name" value="Profilin1/2/3_vertebrate"/>
</dbReference>
<dbReference type="InterPro" id="IPR048278">
    <property type="entry name" value="PFN"/>
</dbReference>
<keyword evidence="5" id="KW-0009">Actin-binding</keyword>
<gene>
    <name evidence="6" type="primary">LOC121847304</name>
</gene>
<dbReference type="PRINTS" id="PR01639">
    <property type="entry name" value="PROFILINMAML"/>
</dbReference>
<dbReference type="AlphaFoldDB" id="A0A8C8JV69"/>
<dbReference type="PANTHER" id="PTHR13936">
    <property type="entry name" value="PROFILIN"/>
    <property type="match status" value="1"/>
</dbReference>